<name>D7CNF6_SYNLT</name>
<sequence length="189" mass="21659">MDLYRAWSVVDGFRGHDRVRLNWFVIGREKPVAPYEELIKDYDSDDAEIVYDHLVVKELLTLQELEELRQYITNTHNTEIFAEKVELPVRRGGLSYSLVMMSGQDDFIFLPEEAGYNLSVNILAHYDLKGCPPAANIETVEALEGLENWELRFLQLCLQELGILSFDEDALAEIAKKVSDSHGLAVVRR</sequence>
<proteinExistence type="predicted"/>
<dbReference type="eggNOG" id="ENOG50342VB">
    <property type="taxonomic scope" value="Bacteria"/>
</dbReference>
<evidence type="ECO:0000313" key="2">
    <source>
        <dbReference type="Proteomes" id="UP000000378"/>
    </source>
</evidence>
<reference evidence="1 2" key="2">
    <citation type="journal article" date="2010" name="Stand. Genomic Sci.">
        <title>Complete genome sequence of Syntrophothermus lipocalidus type strain (TGB-C1).</title>
        <authorList>
            <person name="Djao O.D."/>
            <person name="Zhang X."/>
            <person name="Lucas S."/>
            <person name="Lapidus A."/>
            <person name="Del Rio T.G."/>
            <person name="Nolan M."/>
            <person name="Tice H."/>
            <person name="Cheng J.F."/>
            <person name="Han C."/>
            <person name="Tapia R."/>
            <person name="Goodwin L."/>
            <person name="Pitluck S."/>
            <person name="Liolios K."/>
            <person name="Ivanova N."/>
            <person name="Mavromatis K."/>
            <person name="Mikhailova N."/>
            <person name="Ovchinnikova G."/>
            <person name="Pati A."/>
            <person name="Brambilla E."/>
            <person name="Chen A."/>
            <person name="Palaniappan K."/>
            <person name="Land M."/>
            <person name="Hauser L."/>
            <person name="Chang Y.J."/>
            <person name="Jeffries C.D."/>
            <person name="Rohde M."/>
            <person name="Sikorski J."/>
            <person name="Spring S."/>
            <person name="Goker M."/>
            <person name="Detter J.C."/>
            <person name="Woyke T."/>
            <person name="Bristow J."/>
            <person name="Eisen J.A."/>
            <person name="Markowitz V."/>
            <person name="Hugenholtz P."/>
            <person name="Kyrpides N.C."/>
            <person name="Klenk H.P."/>
        </authorList>
    </citation>
    <scope>NUCLEOTIDE SEQUENCE [LARGE SCALE GENOMIC DNA]</scope>
    <source>
        <strain evidence="2">DSM 12680 / TGB-C1</strain>
    </source>
</reference>
<organism evidence="1 2">
    <name type="scientific">Syntrophothermus lipocalidus (strain DSM 12680 / TGB-C1)</name>
    <dbReference type="NCBI Taxonomy" id="643648"/>
    <lineage>
        <taxon>Bacteria</taxon>
        <taxon>Bacillati</taxon>
        <taxon>Bacillota</taxon>
        <taxon>Clostridia</taxon>
        <taxon>Eubacteriales</taxon>
        <taxon>Syntrophomonadaceae</taxon>
        <taxon>Syntrophothermus</taxon>
    </lineage>
</organism>
<dbReference type="OrthoDB" id="2085618at2"/>
<accession>D7CNF6</accession>
<dbReference type="RefSeq" id="WP_013175643.1">
    <property type="nucleotide sequence ID" value="NC_014220.1"/>
</dbReference>
<gene>
    <name evidence="1" type="ordered locus">Slip_1478</name>
</gene>
<reference evidence="2" key="1">
    <citation type="journal article" date="2010" name="Stand. Genomic Sci.">
        <title>Complete genome sequence of Syntrophothermus lipocalidus type strain (TGB-C1T).</title>
        <authorList>
            <consortium name="US DOE Joint Genome Institute (JGI-PGF)"/>
            <person name="Djao O."/>
            <person name="Zhang X."/>
            <person name="Lucas S."/>
            <person name="Lapidus A."/>
            <person name="Glavina Del Rio T."/>
            <person name="Nolan M."/>
            <person name="Tice H."/>
            <person name="Cheng J."/>
            <person name="Han C."/>
            <person name="Tapia R."/>
            <person name="Goodwin L."/>
            <person name="Pitluck S."/>
            <person name="Liolios K."/>
            <person name="Ivanova N."/>
            <person name="Mavromatis K."/>
            <person name="Mikhailova N."/>
            <person name="Ovchinnikova G."/>
            <person name="Pati A."/>
            <person name="Brambilla E."/>
            <person name="Chen A."/>
            <person name="Palaniappan K."/>
            <person name="Land M."/>
            <person name="Hauser L."/>
            <person name="Chang Y."/>
            <person name="Jeffries C."/>
            <person name="Rohde M."/>
            <person name="Sikorski J."/>
            <person name="Spring S."/>
            <person name="Goker M."/>
            <person name="Detter J."/>
            <person name="Woyke T."/>
            <person name="Bristow J."/>
            <person name="Eisen J."/>
            <person name="Markowitz V."/>
            <person name="Hugenholtz P."/>
            <person name="Kyrpides N."/>
            <person name="Klenk H."/>
        </authorList>
    </citation>
    <scope>NUCLEOTIDE SEQUENCE [LARGE SCALE GENOMIC DNA]</scope>
    <source>
        <strain evidence="2">DSM 12680 / TGB-C1</strain>
    </source>
</reference>
<dbReference type="Proteomes" id="UP000000378">
    <property type="component" value="Chromosome"/>
</dbReference>
<keyword evidence="2" id="KW-1185">Reference proteome</keyword>
<dbReference type="HOGENOM" id="CLU_1568223_0_0_9"/>
<dbReference type="EMBL" id="CP002048">
    <property type="protein sequence ID" value="ADI02241.1"/>
    <property type="molecule type" value="Genomic_DNA"/>
</dbReference>
<evidence type="ECO:0000313" key="1">
    <source>
        <dbReference type="EMBL" id="ADI02241.1"/>
    </source>
</evidence>
<dbReference type="KEGG" id="slp:Slip_1478"/>
<dbReference type="AlphaFoldDB" id="D7CNF6"/>
<protein>
    <submittedName>
        <fullName evidence="1">Uncharacterized protein</fullName>
    </submittedName>
</protein>